<name>A0A345BX01_9BACI</name>
<dbReference type="EMBL" id="CP031092">
    <property type="protein sequence ID" value="AXF55482.1"/>
    <property type="molecule type" value="Genomic_DNA"/>
</dbReference>
<protein>
    <submittedName>
        <fullName evidence="1">Uncharacterized protein</fullName>
    </submittedName>
</protein>
<accession>A0A345BX01</accession>
<dbReference type="KEGG" id="rue:DT065_05230"/>
<gene>
    <name evidence="1" type="ORF">DT065_05230</name>
</gene>
<organism evidence="1 2">
    <name type="scientific">Salicibibacter kimchii</name>
    <dbReference type="NCBI Taxonomy" id="2099786"/>
    <lineage>
        <taxon>Bacteria</taxon>
        <taxon>Bacillati</taxon>
        <taxon>Bacillota</taxon>
        <taxon>Bacilli</taxon>
        <taxon>Bacillales</taxon>
        <taxon>Bacillaceae</taxon>
        <taxon>Salicibibacter</taxon>
    </lineage>
</organism>
<evidence type="ECO:0000313" key="1">
    <source>
        <dbReference type="EMBL" id="AXF55482.1"/>
    </source>
</evidence>
<reference evidence="1 2" key="1">
    <citation type="journal article" date="2018" name="J. Microbiol.">
        <title>Salicibibacter kimchii gen. nov., sp. nov., a moderately halophilic and alkalitolerant bacterium in the family Bacillaceae, isolated from kimchi.</title>
        <authorList>
            <person name="Jang J.Y."/>
            <person name="Oh Y.J."/>
            <person name="Lim S.K."/>
            <person name="Park H.K."/>
            <person name="Lee C."/>
            <person name="Kim J.Y."/>
            <person name="Lee M.A."/>
            <person name="Choi H.J."/>
        </authorList>
    </citation>
    <scope>NUCLEOTIDE SEQUENCE [LARGE SCALE GENOMIC DNA]</scope>
    <source>
        <strain evidence="1 2">NKC1-1</strain>
    </source>
</reference>
<sequence>MLYRAPSRIDLVCEGKIFLFLRDGSGGVRCRAIGQKSHGVPFCSGTVMGWFLTLRGPAFALSNLIKVACHSAINQGKELLKHAISTMLLPFNIAGYSHDVSTQEKQEQKALRRLRIAKKEP</sequence>
<dbReference type="AlphaFoldDB" id="A0A345BX01"/>
<evidence type="ECO:0000313" key="2">
    <source>
        <dbReference type="Proteomes" id="UP000252100"/>
    </source>
</evidence>
<proteinExistence type="predicted"/>
<keyword evidence="2" id="KW-1185">Reference proteome</keyword>
<dbReference type="Proteomes" id="UP000252100">
    <property type="component" value="Chromosome"/>
</dbReference>